<protein>
    <submittedName>
        <fullName evidence="9">Carbon starvation protein A</fullName>
    </submittedName>
</protein>
<dbReference type="RefSeq" id="WP_097848802.1">
    <property type="nucleotide sequence ID" value="NZ_NUAS01000015.1"/>
</dbReference>
<evidence type="ECO:0000256" key="4">
    <source>
        <dbReference type="ARBA" id="ARBA00022475"/>
    </source>
</evidence>
<reference evidence="9 10" key="1">
    <citation type="submission" date="2017-09" db="EMBL/GenBank/DDBJ databases">
        <title>Large-scale bioinformatics analysis of Bacillus genomes uncovers conserved roles of natural products in bacterial physiology.</title>
        <authorList>
            <consortium name="Agbiome Team Llc"/>
            <person name="Bleich R.M."/>
            <person name="Grubbs K.J."/>
            <person name="Santa Maria K.C."/>
            <person name="Allen S.E."/>
            <person name="Farag S."/>
            <person name="Shank E.A."/>
            <person name="Bowers A."/>
        </authorList>
    </citation>
    <scope>NUCLEOTIDE SEQUENCE [LARGE SCALE GENOMIC DNA]</scope>
    <source>
        <strain evidence="9 10">AFS009893</strain>
    </source>
</reference>
<dbReference type="GO" id="GO:0009267">
    <property type="term" value="P:cellular response to starvation"/>
    <property type="evidence" value="ECO:0007669"/>
    <property type="project" value="InterPro"/>
</dbReference>
<dbReference type="AlphaFoldDB" id="A0A2B6IPA7"/>
<dbReference type="PANTHER" id="PTHR30252">
    <property type="entry name" value="INNER MEMBRANE PEPTIDE TRANSPORTER"/>
    <property type="match status" value="1"/>
</dbReference>
<evidence type="ECO:0000256" key="5">
    <source>
        <dbReference type="ARBA" id="ARBA00022692"/>
    </source>
</evidence>
<name>A0A2B6IPA7_9BACI</name>
<dbReference type="Pfam" id="PF02554">
    <property type="entry name" value="CstA"/>
    <property type="match status" value="1"/>
</dbReference>
<keyword evidence="6" id="KW-1133">Transmembrane helix</keyword>
<keyword evidence="5" id="KW-0812">Transmembrane</keyword>
<comment type="caution">
    <text evidence="9">The sequence shown here is derived from an EMBL/GenBank/DDBJ whole genome shotgun (WGS) entry which is preliminary data.</text>
</comment>
<evidence type="ECO:0000313" key="9">
    <source>
        <dbReference type="EMBL" id="PEM71118.1"/>
    </source>
</evidence>
<evidence type="ECO:0000256" key="6">
    <source>
        <dbReference type="ARBA" id="ARBA00022989"/>
    </source>
</evidence>
<dbReference type="Proteomes" id="UP000219775">
    <property type="component" value="Unassembled WGS sequence"/>
</dbReference>
<proteinExistence type="inferred from homology"/>
<evidence type="ECO:0000256" key="3">
    <source>
        <dbReference type="ARBA" id="ARBA00022448"/>
    </source>
</evidence>
<keyword evidence="3" id="KW-0813">Transport</keyword>
<evidence type="ECO:0000256" key="2">
    <source>
        <dbReference type="ARBA" id="ARBA00007755"/>
    </source>
</evidence>
<dbReference type="PANTHER" id="PTHR30252:SF3">
    <property type="entry name" value="PYRUVATE_PROTON SYMPORTER BTST"/>
    <property type="match status" value="1"/>
</dbReference>
<feature type="domain" description="CstA N-terminal" evidence="8">
    <location>
        <begin position="33"/>
        <end position="591"/>
    </location>
</feature>
<evidence type="ECO:0000256" key="7">
    <source>
        <dbReference type="ARBA" id="ARBA00023136"/>
    </source>
</evidence>
<evidence type="ECO:0000256" key="1">
    <source>
        <dbReference type="ARBA" id="ARBA00004651"/>
    </source>
</evidence>
<comment type="similarity">
    <text evidence="2">Belongs to the peptide transporter carbon starvation (CstA) (TC 2.A.114) family.</text>
</comment>
<dbReference type="InterPro" id="IPR051605">
    <property type="entry name" value="CstA"/>
</dbReference>
<organism evidence="9 10">
    <name type="scientific">Bacillus pseudomycoides</name>
    <dbReference type="NCBI Taxonomy" id="64104"/>
    <lineage>
        <taxon>Bacteria</taxon>
        <taxon>Bacillati</taxon>
        <taxon>Bacillota</taxon>
        <taxon>Bacilli</taxon>
        <taxon>Bacillales</taxon>
        <taxon>Bacillaceae</taxon>
        <taxon>Bacillus</taxon>
        <taxon>Bacillus cereus group</taxon>
    </lineage>
</organism>
<evidence type="ECO:0000259" key="8">
    <source>
        <dbReference type="Pfam" id="PF02554"/>
    </source>
</evidence>
<comment type="subcellular location">
    <subcellularLocation>
        <location evidence="1">Cell membrane</location>
        <topology evidence="1">Multi-pass membrane protein</topology>
    </subcellularLocation>
</comment>
<keyword evidence="4" id="KW-1003">Cell membrane</keyword>
<dbReference type="InterPro" id="IPR003706">
    <property type="entry name" value="CstA_N"/>
</dbReference>
<keyword evidence="7" id="KW-0472">Membrane</keyword>
<accession>A0A2B6IPA7</accession>
<dbReference type="EMBL" id="NUDP01000026">
    <property type="protein sequence ID" value="PEM71118.1"/>
    <property type="molecule type" value="Genomic_DNA"/>
</dbReference>
<evidence type="ECO:0000313" key="10">
    <source>
        <dbReference type="Proteomes" id="UP000219775"/>
    </source>
</evidence>
<sequence length="691" mass="73987">MKAFKSILLWGIIAALGATGFGVIALSQGETINAVWLLVAAVSVYAVAYRFYSRFIAQKVFELDNNRQTPAETLNDGKDYVPTNKWVLFGHHFAAIAGAGPLVGPILAAQMGYLPGTIWIIVGVVIAGAVQDFVILFASMRRNGKSLGEMIKDEIGPVTGLIAMIGILGIMIILLAVLALVVVKALVGSPWGMFTIAATIPIAILMGVYMRYIRPGRIGEGSVIGIILLLLSLVGGQYVAENPTLASMFTFSGETIAIMLIVYGFIASALPVWMLLAPRDYLSTFLKVGTIVGLAIGILIVAPNLQMPAVSKFIDGTGPVFSGNLFPFLFITIACGAVSGFHALVSSGTTPKMIEREGHAQPIGYGAMLMESFVAAMAMIAACVLTPGTYFAINSPAALIGTDVSQAAQVISSWGFAITPNELKDLAVNVGEQTILSRTGGAPTLAIGMAYIFSQVIGGTAMMAFWYHFAILFEALFILTTIDAGTRVGRFMIQDILGHIYKPFAKTDSTPANVIATTLCVLGWGYFLYQGVVDPLGGINTLWPLFGIANQMLAGIALLLGTTILFKMGKKAYVWVTLIPTVGLLIVTMTAGYQKLFHENPKIGFLSHAKVFQSALDEGKILAPAKNVAQMKQIIFNDYIDATLCGIFMLVVIAVLISAIRIWIKVLQNKSIPLKEAPYIPRDESESRNYA</sequence>
<gene>
    <name evidence="9" type="ORF">CN613_06375</name>
</gene>
<dbReference type="GO" id="GO:0005886">
    <property type="term" value="C:plasma membrane"/>
    <property type="evidence" value="ECO:0007669"/>
    <property type="project" value="UniProtKB-SubCell"/>
</dbReference>